<dbReference type="Pfam" id="PF01555">
    <property type="entry name" value="N6_N4_Mtase"/>
    <property type="match status" value="1"/>
</dbReference>
<dbReference type="REBASE" id="468784">
    <property type="entry name" value="M.Dli5ac10ORF27930P"/>
</dbReference>
<keyword evidence="11" id="KW-1185">Reference proteome</keyword>
<dbReference type="RefSeq" id="WP_207692133.1">
    <property type="nucleotide sequence ID" value="NZ_CP061799.1"/>
</dbReference>
<dbReference type="EMBL" id="CP061799">
    <property type="protein sequence ID" value="QTA80488.1"/>
    <property type="molecule type" value="Genomic_DNA"/>
</dbReference>
<dbReference type="GO" id="GO:0008170">
    <property type="term" value="F:N-methyltransferase activity"/>
    <property type="evidence" value="ECO:0007669"/>
    <property type="project" value="InterPro"/>
</dbReference>
<evidence type="ECO:0000256" key="7">
    <source>
        <dbReference type="ARBA" id="ARBA00023125"/>
    </source>
</evidence>
<dbReference type="GO" id="GO:0015667">
    <property type="term" value="F:site-specific DNA-methyltransferase (cytosine-N4-specific) activity"/>
    <property type="evidence" value="ECO:0007669"/>
    <property type="project" value="UniProtKB-EC"/>
</dbReference>
<sequence>MILKHSQLTLPEFPVKKEREKNNRQINKLNKKDRKFHDWYRFVLSFPPHLVRDYLDDFKLDNNHKVLDPFCGTGTTIVECKLKGIQGIGIEAAPFAHFASSVKTDWSINADLFQKDAKKIADKVLFILKNQGIDDNADFSGDIEKLSLKTLDKSSQKLLIKNSISPLPLYKSLVLLDCIKSESAESYRKHALLALANTLVFSISNLHFGPEVGVRKIKSDAPIVSVWLYQVSKMINDIKTTTNHKWPDSNIILGDSRCISQIIPPNSIDAVITSPPYPNEKDYTRTTRLESVILGFMKDINDLRFFKKTLVRSNTRNVYKGDDDHIWIENNENINRIADKIEKRRIELGKNSGFEKLYSTVTRLYFGGMAKHLAELREVLKPGAKLAYVVGDQASYLRIMIKTGKLLSEIAQSLGYNLIRVDLFRKRYASVTKSELCEEVVVLSWNG</sequence>
<dbReference type="PROSITE" id="PS00093">
    <property type="entry name" value="N4_MTASE"/>
    <property type="match status" value="1"/>
</dbReference>
<evidence type="ECO:0000259" key="9">
    <source>
        <dbReference type="Pfam" id="PF01555"/>
    </source>
</evidence>
<organism evidence="10 11">
    <name type="scientific">Desulfonema limicola</name>
    <dbReference type="NCBI Taxonomy" id="45656"/>
    <lineage>
        <taxon>Bacteria</taxon>
        <taxon>Pseudomonadati</taxon>
        <taxon>Thermodesulfobacteriota</taxon>
        <taxon>Desulfobacteria</taxon>
        <taxon>Desulfobacterales</taxon>
        <taxon>Desulfococcaceae</taxon>
        <taxon>Desulfonema</taxon>
    </lineage>
</organism>
<feature type="domain" description="DNA methylase N-4/N-6" evidence="9">
    <location>
        <begin position="25"/>
        <end position="94"/>
    </location>
</feature>
<evidence type="ECO:0000313" key="10">
    <source>
        <dbReference type="EMBL" id="QTA80488.1"/>
    </source>
</evidence>
<dbReference type="Proteomes" id="UP000663720">
    <property type="component" value="Chromosome"/>
</dbReference>
<dbReference type="InterPro" id="IPR029063">
    <property type="entry name" value="SAM-dependent_MTases_sf"/>
</dbReference>
<name>A0A975GGP9_9BACT</name>
<keyword evidence="6" id="KW-0680">Restriction system</keyword>
<comment type="catalytic activity">
    <reaction evidence="8">
        <text>a 2'-deoxycytidine in DNA + S-adenosyl-L-methionine = an N(4)-methyl-2'-deoxycytidine in DNA + S-adenosyl-L-homocysteine + H(+)</text>
        <dbReference type="Rhea" id="RHEA:16857"/>
        <dbReference type="Rhea" id="RHEA-COMP:11369"/>
        <dbReference type="Rhea" id="RHEA-COMP:13674"/>
        <dbReference type="ChEBI" id="CHEBI:15378"/>
        <dbReference type="ChEBI" id="CHEBI:57856"/>
        <dbReference type="ChEBI" id="CHEBI:59789"/>
        <dbReference type="ChEBI" id="CHEBI:85452"/>
        <dbReference type="ChEBI" id="CHEBI:137933"/>
        <dbReference type="EC" id="2.1.1.113"/>
    </reaction>
</comment>
<evidence type="ECO:0000256" key="4">
    <source>
        <dbReference type="ARBA" id="ARBA00022679"/>
    </source>
</evidence>
<dbReference type="AlphaFoldDB" id="A0A975GGP9"/>
<proteinExistence type="inferred from homology"/>
<dbReference type="KEGG" id="dli:dnl_27930"/>
<comment type="similarity">
    <text evidence="1">Belongs to the N(4)/N(6)-methyltransferase family. N(4) subfamily.</text>
</comment>
<evidence type="ECO:0000256" key="3">
    <source>
        <dbReference type="ARBA" id="ARBA00022603"/>
    </source>
</evidence>
<keyword evidence="4" id="KW-0808">Transferase</keyword>
<dbReference type="EC" id="2.1.1.113" evidence="2"/>
<evidence type="ECO:0000256" key="2">
    <source>
        <dbReference type="ARBA" id="ARBA00012185"/>
    </source>
</evidence>
<evidence type="ECO:0000256" key="8">
    <source>
        <dbReference type="ARBA" id="ARBA00049120"/>
    </source>
</evidence>
<dbReference type="Gene3D" id="3.40.50.150">
    <property type="entry name" value="Vaccinia Virus protein VP39"/>
    <property type="match status" value="2"/>
</dbReference>
<dbReference type="GO" id="GO:0009307">
    <property type="term" value="P:DNA restriction-modification system"/>
    <property type="evidence" value="ECO:0007669"/>
    <property type="project" value="UniProtKB-KW"/>
</dbReference>
<dbReference type="InterPro" id="IPR017985">
    <property type="entry name" value="MeTrfase_CN4_CS"/>
</dbReference>
<dbReference type="GO" id="GO:0032259">
    <property type="term" value="P:methylation"/>
    <property type="evidence" value="ECO:0007669"/>
    <property type="project" value="UniProtKB-KW"/>
</dbReference>
<dbReference type="SUPFAM" id="SSF53335">
    <property type="entry name" value="S-adenosyl-L-methionine-dependent methyltransferases"/>
    <property type="match status" value="2"/>
</dbReference>
<protein>
    <recommendedName>
        <fullName evidence="2">site-specific DNA-methyltransferase (cytosine-N(4)-specific)</fullName>
        <ecNumber evidence="2">2.1.1.113</ecNumber>
    </recommendedName>
</protein>
<dbReference type="InterPro" id="IPR002941">
    <property type="entry name" value="DNA_methylase_N4/N6"/>
</dbReference>
<keyword evidence="7" id="KW-0238">DNA-binding</keyword>
<reference evidence="10" key="1">
    <citation type="journal article" date="2021" name="Microb. Physiol.">
        <title>Proteogenomic Insights into the Physiology of Marine, Sulfate-Reducing, Filamentous Desulfonema limicola and Desulfonema magnum.</title>
        <authorList>
            <person name="Schnaars V."/>
            <person name="Wohlbrand L."/>
            <person name="Scheve S."/>
            <person name="Hinrichs C."/>
            <person name="Reinhardt R."/>
            <person name="Rabus R."/>
        </authorList>
    </citation>
    <scope>NUCLEOTIDE SEQUENCE</scope>
    <source>
        <strain evidence="10">5ac10</strain>
    </source>
</reference>
<evidence type="ECO:0000256" key="5">
    <source>
        <dbReference type="ARBA" id="ARBA00022691"/>
    </source>
</evidence>
<keyword evidence="3 10" id="KW-0489">Methyltransferase</keyword>
<accession>A0A975GGP9</accession>
<evidence type="ECO:0000313" key="11">
    <source>
        <dbReference type="Proteomes" id="UP000663720"/>
    </source>
</evidence>
<evidence type="ECO:0000256" key="6">
    <source>
        <dbReference type="ARBA" id="ARBA00022747"/>
    </source>
</evidence>
<evidence type="ECO:0000256" key="1">
    <source>
        <dbReference type="ARBA" id="ARBA00010203"/>
    </source>
</evidence>
<gene>
    <name evidence="10" type="ORF">dnl_27930</name>
</gene>
<keyword evidence="5" id="KW-0949">S-adenosyl-L-methionine</keyword>
<dbReference type="GO" id="GO:0003677">
    <property type="term" value="F:DNA binding"/>
    <property type="evidence" value="ECO:0007669"/>
    <property type="project" value="UniProtKB-KW"/>
</dbReference>